<dbReference type="Gene3D" id="1.10.10.10">
    <property type="entry name" value="Winged helix-like DNA-binding domain superfamily/Winged helix DNA-binding domain"/>
    <property type="match status" value="1"/>
</dbReference>
<evidence type="ECO:0000259" key="4">
    <source>
        <dbReference type="PROSITE" id="PS51118"/>
    </source>
</evidence>
<dbReference type="InterPro" id="IPR002577">
    <property type="entry name" value="HTH_HxlR"/>
</dbReference>
<evidence type="ECO:0000256" key="2">
    <source>
        <dbReference type="ARBA" id="ARBA00023125"/>
    </source>
</evidence>
<dbReference type="AlphaFoldDB" id="A0A1N7MJR2"/>
<organism evidence="5 6">
    <name type="scientific">Chryseobacterium gambrini</name>
    <dbReference type="NCBI Taxonomy" id="373672"/>
    <lineage>
        <taxon>Bacteria</taxon>
        <taxon>Pseudomonadati</taxon>
        <taxon>Bacteroidota</taxon>
        <taxon>Flavobacteriia</taxon>
        <taxon>Flavobacteriales</taxon>
        <taxon>Weeksellaceae</taxon>
        <taxon>Chryseobacterium group</taxon>
        <taxon>Chryseobacterium</taxon>
    </lineage>
</organism>
<sequence length="135" mass="15734">MKEIKKRSDCPVSCTLDVFGDKWSFLIIRDLLFAKECTYGDFLKSKEGIATNILANRLVTLEENKVIQKFEHPNSKAKVLYRLTKKGIDLLPVLIEIHLWFDKYGEIPEDKHEMLELVKKDKTAFIENFISSIEK</sequence>
<evidence type="ECO:0000256" key="1">
    <source>
        <dbReference type="ARBA" id="ARBA00023015"/>
    </source>
</evidence>
<dbReference type="PANTHER" id="PTHR33204">
    <property type="entry name" value="TRANSCRIPTIONAL REGULATOR, MARR FAMILY"/>
    <property type="match status" value="1"/>
</dbReference>
<accession>A0A1N7MJR2</accession>
<dbReference type="PROSITE" id="PS51118">
    <property type="entry name" value="HTH_HXLR"/>
    <property type="match status" value="1"/>
</dbReference>
<feature type="domain" description="HTH hxlR-type" evidence="4">
    <location>
        <begin position="10"/>
        <end position="109"/>
    </location>
</feature>
<dbReference type="SUPFAM" id="SSF46785">
    <property type="entry name" value="Winged helix' DNA-binding domain"/>
    <property type="match status" value="1"/>
</dbReference>
<dbReference type="InterPro" id="IPR036390">
    <property type="entry name" value="WH_DNA-bd_sf"/>
</dbReference>
<gene>
    <name evidence="5" type="ORF">SAMN05421785_103281</name>
</gene>
<keyword evidence="1" id="KW-0805">Transcription regulation</keyword>
<dbReference type="PANTHER" id="PTHR33204:SF37">
    <property type="entry name" value="HTH-TYPE TRANSCRIPTIONAL REGULATOR YODB"/>
    <property type="match status" value="1"/>
</dbReference>
<dbReference type="RefSeq" id="WP_076391446.1">
    <property type="nucleotide sequence ID" value="NZ_FTOV01000003.1"/>
</dbReference>
<keyword evidence="3" id="KW-0804">Transcription</keyword>
<dbReference type="Pfam" id="PF01638">
    <property type="entry name" value="HxlR"/>
    <property type="match status" value="1"/>
</dbReference>
<dbReference type="STRING" id="373672.SAMN05421785_103281"/>
<proteinExistence type="predicted"/>
<evidence type="ECO:0000313" key="6">
    <source>
        <dbReference type="Proteomes" id="UP000185781"/>
    </source>
</evidence>
<dbReference type="EMBL" id="FTOV01000003">
    <property type="protein sequence ID" value="SIS86353.1"/>
    <property type="molecule type" value="Genomic_DNA"/>
</dbReference>
<dbReference type="InterPro" id="IPR036388">
    <property type="entry name" value="WH-like_DNA-bd_sf"/>
</dbReference>
<evidence type="ECO:0000256" key="3">
    <source>
        <dbReference type="ARBA" id="ARBA00023163"/>
    </source>
</evidence>
<name>A0A1N7MJR2_9FLAO</name>
<dbReference type="OrthoDB" id="9791143at2"/>
<dbReference type="Proteomes" id="UP000185781">
    <property type="component" value="Unassembled WGS sequence"/>
</dbReference>
<dbReference type="GO" id="GO:0003677">
    <property type="term" value="F:DNA binding"/>
    <property type="evidence" value="ECO:0007669"/>
    <property type="project" value="UniProtKB-KW"/>
</dbReference>
<evidence type="ECO:0000313" key="5">
    <source>
        <dbReference type="EMBL" id="SIS86353.1"/>
    </source>
</evidence>
<protein>
    <submittedName>
        <fullName evidence="5">Transcriptional regulator, HxlR family</fullName>
    </submittedName>
</protein>
<keyword evidence="2" id="KW-0238">DNA-binding</keyword>
<reference evidence="5 6" key="1">
    <citation type="submission" date="2017-01" db="EMBL/GenBank/DDBJ databases">
        <authorList>
            <person name="Mah S.A."/>
            <person name="Swanson W.J."/>
            <person name="Moy G.W."/>
            <person name="Vacquier V.D."/>
        </authorList>
    </citation>
    <scope>NUCLEOTIDE SEQUENCE [LARGE SCALE GENOMIC DNA]</scope>
    <source>
        <strain evidence="5 6">DSM 18014</strain>
    </source>
</reference>